<comment type="caution">
    <text evidence="1">The sequence shown here is derived from an EMBL/GenBank/DDBJ whole genome shotgun (WGS) entry which is preliminary data.</text>
</comment>
<dbReference type="Proteomes" id="UP000036367">
    <property type="component" value="Unassembled WGS sequence"/>
</dbReference>
<protein>
    <submittedName>
        <fullName evidence="1">Uncharacterized protein</fullName>
    </submittedName>
</protein>
<accession>A0A0J1B844</accession>
<organism evidence="1 2">
    <name type="scientific">Rhodopirellula islandica</name>
    <dbReference type="NCBI Taxonomy" id="595434"/>
    <lineage>
        <taxon>Bacteria</taxon>
        <taxon>Pseudomonadati</taxon>
        <taxon>Planctomycetota</taxon>
        <taxon>Planctomycetia</taxon>
        <taxon>Pirellulales</taxon>
        <taxon>Pirellulaceae</taxon>
        <taxon>Rhodopirellula</taxon>
    </lineage>
</organism>
<sequence>MIGVVADGTKSARMLAEFGYTGSQVTKEVHDILGCFGVFKWIPVVLRRLRPRRTM</sequence>
<gene>
    <name evidence="1" type="ORF">RISK_005039</name>
</gene>
<dbReference type="AlphaFoldDB" id="A0A0J1B844"/>
<name>A0A0J1B844_RHOIS</name>
<keyword evidence="2" id="KW-1185">Reference proteome</keyword>
<dbReference type="EMBL" id="LECT01000043">
    <property type="protein sequence ID" value="KLU02743.1"/>
    <property type="molecule type" value="Genomic_DNA"/>
</dbReference>
<proteinExistence type="predicted"/>
<evidence type="ECO:0000313" key="1">
    <source>
        <dbReference type="EMBL" id="KLU02743.1"/>
    </source>
</evidence>
<reference evidence="1" key="1">
    <citation type="submission" date="2015-05" db="EMBL/GenBank/DDBJ databases">
        <title>Permanent draft genome of Rhodopirellula islandicus K833.</title>
        <authorList>
            <person name="Kizina J."/>
            <person name="Richter M."/>
            <person name="Glockner F.O."/>
            <person name="Harder J."/>
        </authorList>
    </citation>
    <scope>NUCLEOTIDE SEQUENCE [LARGE SCALE GENOMIC DNA]</scope>
    <source>
        <strain evidence="1">K833</strain>
    </source>
</reference>
<evidence type="ECO:0000313" key="2">
    <source>
        <dbReference type="Proteomes" id="UP000036367"/>
    </source>
</evidence>